<reference evidence="2" key="1">
    <citation type="journal article" date="2017" name="Environ. Microbiol. Rep.">
        <title>Genetic Diversity of Marine Anaerobic Ammonium-Oxidizing Bacteria as Revealed by Genomic and Proteomic Analyses of 'Candidatus Scalindua japonica'.</title>
        <authorList>
            <person name="Oshiki M."/>
            <person name="Mizuto K."/>
            <person name="Kimura Z."/>
            <person name="Kindaichi T."/>
            <person name="Satoh H."/>
            <person name="Okabe S."/>
        </authorList>
    </citation>
    <scope>NUCLEOTIDE SEQUENCE [LARGE SCALE GENOMIC DNA]</scope>
    <source>
        <strain evidence="2">husup-a2</strain>
    </source>
</reference>
<accession>A0A286U256</accession>
<keyword evidence="2" id="KW-1185">Reference proteome</keyword>
<proteinExistence type="predicted"/>
<gene>
    <name evidence="1" type="ORF">SCALIN_C28_0345</name>
</gene>
<name>A0A286U256_9BACT</name>
<dbReference type="Proteomes" id="UP000218542">
    <property type="component" value="Unassembled WGS sequence"/>
</dbReference>
<comment type="caution">
    <text evidence="1">The sequence shown here is derived from an EMBL/GenBank/DDBJ whole genome shotgun (WGS) entry which is preliminary data.</text>
</comment>
<protein>
    <submittedName>
        <fullName evidence="1">Di-and tricarboxylate transporters</fullName>
    </submittedName>
</protein>
<evidence type="ECO:0000313" key="1">
    <source>
        <dbReference type="EMBL" id="GAX62141.1"/>
    </source>
</evidence>
<dbReference type="EMBL" id="BAOS01000028">
    <property type="protein sequence ID" value="GAX62141.1"/>
    <property type="molecule type" value="Genomic_DNA"/>
</dbReference>
<sequence>MSITVKRTKISIGPDPTRVILKSFIPGDVGICHPKPDKRSSLFEAGSGTMQERFDLYGHGDAEKDTADISLYTE</sequence>
<evidence type="ECO:0000313" key="2">
    <source>
        <dbReference type="Proteomes" id="UP000218542"/>
    </source>
</evidence>
<dbReference type="AlphaFoldDB" id="A0A286U256"/>
<organism evidence="1 2">
    <name type="scientific">Candidatus Scalindua japonica</name>
    <dbReference type="NCBI Taxonomy" id="1284222"/>
    <lineage>
        <taxon>Bacteria</taxon>
        <taxon>Pseudomonadati</taxon>
        <taxon>Planctomycetota</taxon>
        <taxon>Candidatus Brocadiia</taxon>
        <taxon>Candidatus Brocadiales</taxon>
        <taxon>Candidatus Scalinduaceae</taxon>
        <taxon>Candidatus Scalindua</taxon>
    </lineage>
</organism>